<feature type="compositionally biased region" description="Polar residues" evidence="1">
    <location>
        <begin position="639"/>
        <end position="650"/>
    </location>
</feature>
<gene>
    <name evidence="2" type="ORF">OSB04_005831</name>
</gene>
<feature type="compositionally biased region" description="Basic and acidic residues" evidence="1">
    <location>
        <begin position="477"/>
        <end position="491"/>
    </location>
</feature>
<dbReference type="Proteomes" id="UP001172457">
    <property type="component" value="Chromosome 2"/>
</dbReference>
<feature type="region of interest" description="Disordered" evidence="1">
    <location>
        <begin position="1882"/>
        <end position="1916"/>
    </location>
</feature>
<feature type="compositionally biased region" description="Basic and acidic residues" evidence="1">
    <location>
        <begin position="675"/>
        <end position="700"/>
    </location>
</feature>
<feature type="compositionally biased region" description="Polar residues" evidence="1">
    <location>
        <begin position="1904"/>
        <end position="1916"/>
    </location>
</feature>
<name>A0AA38TUM2_9ASTR</name>
<sequence length="1948" mass="212909">MKRKELQALCKKHDIPASSANSVLADKLSALLNKPTSRQRTCMKSAVETTDESEPADLRRQAKKVRFSPNNDLVEYELRSGRKEKDMVTETKHRRKSVAKNVAKPVVDNTNTVELADVGAQVPVRVTRSRVQGKDDAIPVNEEKQGRRAVKDVKKGTDEVKELEGNLGKVTRSKVHTLGKGGDAQLDENKQNKKAVKDVEKAGESVEGTMVGRVRVTRSKAQTLMEDSNGPNLNPQVKKKSGRRVVNDVDTAEPSKEIMDSPVRVTRSKRQTLTDDAANMVAITQVKKESGRRVVIDVDTAEPSKEIMDAPVRVTRSRRQTLTDDAASETNQELPRRKSSRTRGVEIATEDGNEKVGRGKRKKRSEESTAEVSESQHHADQESRQSRRNRVKVDDSTVLNPSVSKVEMVADRKVTRSKALLAMKSSGGNNKTKAKNKAGVQRVSKMVQQLEEPLEHAGRKNVNRRKSVIQPETADEVVPHLEEHMDRPARKDTRRKFVMQKGKGKGTGKPLVEKREKVKETEMVESPKGGTPKTLGKRKSKEQSGNLSVLDEDLKDEENVTGSGKGSSENEMKTVGSVTGSHKSKRKRGNPVIEDQTTATVYVSPVVESTRRSTRSTSKSEGKAVSYPRQNFVAEKQQESGIKTPASSLDNELPVESAVLEGHQSASQTTVSSAKVKDNSSKRSTKLSELKPSGSEEHVETFNTETGHTPAFEDSTRRLTRSAIRSEKNTAVNTTPGRFTPSGIKHRGNAGSKLFETVDNKKQQSRSTRRRQSLADDQMFSPVVTGVGDHPDLTNSRVIKNSNFRKKEKTPRTVHKTVLADTIGVSSEIIKEAEDQILQHSDDLSVSESVRLPTHITEENRDSMSEAPIVMENVTLVSADNASGGAPGEVMEVASADIEKSPVQLTLSATENETAATPNLLSGKQPNTVGLPNFEDESPSGTNLSDIIRTPFSTAEVSETMPDVQDENREVCVKSAPFSEAQVQVAASIAENETAATPNLLSGKQPNTVGLPNFEDESPSGINLSDIIRTPFPTAEVSETMPDVQNENPEVCVKSAPFSEAQVQVAASIDKSVVKSGSPDRKETESSRSGSMSERLQTDVMVEEPAVVLDVDISPEVITKGKNGDVDNNCDSISYKSKSKEVEALPEPSINEAVDQFFADDGFDAQIEKGYEQDVLITNDPLQNLSADKREVADNDAHNDDDERASAEKHLLDESVSEDNGVHDDMLQSPDMGIRDVEANGDVPLEQSTGDDVHHGFAMDENDINNEMVADQESLPKQNELSVGKNTAYVTDDEVDDGEELKSEEVMPCTSNDVLQMPILNKSDGEDDTINATKSSETDLMPSTDDNILQDSVLSSGHGEGESVDANKKHESNSNLPTDIDDDLNMTMEVERISEPSTTNDILETPISGNGIEGECDNASDASLKSYPKPSTGDDLLGTSNVVEDDSMNVSKEHERDLEPSNTKNTLEVLVSGNGIDSECVVDEKTDGQDGEAEQEQLIRNENFAMDEQDAGDDEPELAQNENMPTELEALFTSSDKEEDPVLNVAVDEVLCDNTSVGGSDSSTLKETPQTPATNENDVTDSIVDIHKDAVSKTLGGFDGFENATGVADTKNDISYCKSEQKSKESESVSLGVSNEQRTGEAGMSTVDHDLDGDKFMEDCSNHGIDEENILTSENPSREETSPAVYTKEEPLVDDSGPDHFTEEVGVHGSPIPEENLPIAYNKEEFDDAVSDPATFLKDDGVNKQEETQHASTSADWGNHSSGIDEYQKPVSANENEDVLDEIKKDLKTSGRASSSMDKSCSPAAGFVDSDTNLEKAFRNEADGKFNQDVLKADVTEEFFDWSASNLQGLFTTPTSNRSSNVKHDQGFTFSENRSCDDIQIRGSGGPHDIPRQWDTQPFDGYKTQDTATQSNETYQVSHYDEFSRKYFGDEAAGSNDVSMENKKENKP</sequence>
<protein>
    <submittedName>
        <fullName evidence="2">Uncharacterized protein</fullName>
    </submittedName>
</protein>
<dbReference type="EMBL" id="JARYMX010000002">
    <property type="protein sequence ID" value="KAJ9560671.1"/>
    <property type="molecule type" value="Genomic_DNA"/>
</dbReference>
<feature type="region of interest" description="Disordered" evidence="1">
    <location>
        <begin position="1185"/>
        <end position="1237"/>
    </location>
</feature>
<feature type="region of interest" description="Disordered" evidence="1">
    <location>
        <begin position="1320"/>
        <end position="1465"/>
    </location>
</feature>
<feature type="region of interest" description="Disordered" evidence="1">
    <location>
        <begin position="913"/>
        <end position="946"/>
    </location>
</feature>
<feature type="compositionally biased region" description="Polar residues" evidence="1">
    <location>
        <begin position="664"/>
        <end position="673"/>
    </location>
</feature>
<feature type="region of interest" description="Disordered" evidence="1">
    <location>
        <begin position="1272"/>
        <end position="1303"/>
    </location>
</feature>
<feature type="region of interest" description="Disordered" evidence="1">
    <location>
        <begin position="179"/>
        <end position="209"/>
    </location>
</feature>
<feature type="compositionally biased region" description="Basic residues" evidence="1">
    <location>
        <begin position="492"/>
        <end position="506"/>
    </location>
</feature>
<feature type="compositionally biased region" description="Basic and acidic residues" evidence="1">
    <location>
        <begin position="1187"/>
        <end position="1198"/>
    </location>
</feature>
<feature type="region of interest" description="Disordered" evidence="1">
    <location>
        <begin position="422"/>
        <end position="777"/>
    </location>
</feature>
<feature type="region of interest" description="Disordered" evidence="1">
    <location>
        <begin position="1069"/>
        <end position="1101"/>
    </location>
</feature>
<comment type="caution">
    <text evidence="2">The sequence shown here is derived from an EMBL/GenBank/DDBJ whole genome shotgun (WGS) entry which is preliminary data.</text>
</comment>
<feature type="compositionally biased region" description="Basic and acidic residues" evidence="1">
    <location>
        <begin position="1204"/>
        <end position="1213"/>
    </location>
</feature>
<feature type="region of interest" description="Disordered" evidence="1">
    <location>
        <begin position="224"/>
        <end position="254"/>
    </location>
</feature>
<feature type="compositionally biased region" description="Basic and acidic residues" evidence="1">
    <location>
        <begin position="374"/>
        <end position="395"/>
    </location>
</feature>
<evidence type="ECO:0000256" key="1">
    <source>
        <dbReference type="SAM" id="MobiDB-lite"/>
    </source>
</evidence>
<feature type="region of interest" description="Disordered" evidence="1">
    <location>
        <begin position="1618"/>
        <end position="1651"/>
    </location>
</feature>
<feature type="compositionally biased region" description="Polar residues" evidence="1">
    <location>
        <begin position="1344"/>
        <end position="1355"/>
    </location>
</feature>
<feature type="region of interest" description="Disordered" evidence="1">
    <location>
        <begin position="1555"/>
        <end position="1577"/>
    </location>
</feature>
<feature type="compositionally biased region" description="Basic residues" evidence="1">
    <location>
        <begin position="763"/>
        <end position="772"/>
    </location>
</feature>
<evidence type="ECO:0000313" key="3">
    <source>
        <dbReference type="Proteomes" id="UP001172457"/>
    </source>
</evidence>
<feature type="region of interest" description="Disordered" evidence="1">
    <location>
        <begin position="1728"/>
        <end position="1807"/>
    </location>
</feature>
<feature type="compositionally biased region" description="Basic and acidic residues" evidence="1">
    <location>
        <begin position="299"/>
        <end position="308"/>
    </location>
</feature>
<feature type="compositionally biased region" description="Basic and acidic residues" evidence="1">
    <location>
        <begin position="511"/>
        <end position="522"/>
    </location>
</feature>
<accession>A0AA38TUM2</accession>
<feature type="compositionally biased region" description="Polar residues" evidence="1">
    <location>
        <begin position="560"/>
        <end position="569"/>
    </location>
</feature>
<organism evidence="2 3">
    <name type="scientific">Centaurea solstitialis</name>
    <name type="common">yellow star-thistle</name>
    <dbReference type="NCBI Taxonomy" id="347529"/>
    <lineage>
        <taxon>Eukaryota</taxon>
        <taxon>Viridiplantae</taxon>
        <taxon>Streptophyta</taxon>
        <taxon>Embryophyta</taxon>
        <taxon>Tracheophyta</taxon>
        <taxon>Spermatophyta</taxon>
        <taxon>Magnoliopsida</taxon>
        <taxon>eudicotyledons</taxon>
        <taxon>Gunneridae</taxon>
        <taxon>Pentapetalae</taxon>
        <taxon>asterids</taxon>
        <taxon>campanulids</taxon>
        <taxon>Asterales</taxon>
        <taxon>Asteraceae</taxon>
        <taxon>Carduoideae</taxon>
        <taxon>Cardueae</taxon>
        <taxon>Centaureinae</taxon>
        <taxon>Centaurea</taxon>
    </lineage>
</organism>
<evidence type="ECO:0000313" key="2">
    <source>
        <dbReference type="EMBL" id="KAJ9560671.1"/>
    </source>
</evidence>
<keyword evidence="3" id="KW-1185">Reference proteome</keyword>
<feature type="compositionally biased region" description="Basic and acidic residues" evidence="1">
    <location>
        <begin position="1359"/>
        <end position="1372"/>
    </location>
</feature>
<feature type="region of interest" description="Disordered" evidence="1">
    <location>
        <begin position="39"/>
        <end position="61"/>
    </location>
</feature>
<feature type="compositionally biased region" description="Polar residues" evidence="1">
    <location>
        <begin position="1750"/>
        <end position="1762"/>
    </location>
</feature>
<reference evidence="2" key="1">
    <citation type="submission" date="2023-03" db="EMBL/GenBank/DDBJ databases">
        <title>Chromosome-scale reference genome and RAD-based genetic map of yellow starthistle (Centaurea solstitialis) reveal putative structural variation and QTLs associated with invader traits.</title>
        <authorList>
            <person name="Reatini B."/>
            <person name="Cang F.A."/>
            <person name="Jiang Q."/>
            <person name="Mckibben M.T.W."/>
            <person name="Barker M.S."/>
            <person name="Rieseberg L.H."/>
            <person name="Dlugosch K.M."/>
        </authorList>
    </citation>
    <scope>NUCLEOTIDE SEQUENCE</scope>
    <source>
        <strain evidence="2">CAN-66</strain>
        <tissue evidence="2">Leaf</tissue>
    </source>
</reference>
<feature type="region of interest" description="Disordered" evidence="1">
    <location>
        <begin position="299"/>
        <end position="399"/>
    </location>
</feature>
<feature type="compositionally biased region" description="Basic and acidic residues" evidence="1">
    <location>
        <begin position="1737"/>
        <end position="1749"/>
    </location>
</feature>
<feature type="compositionally biased region" description="Polar residues" evidence="1">
    <location>
        <begin position="997"/>
        <end position="1010"/>
    </location>
</feature>
<feature type="compositionally biased region" description="Basic and acidic residues" evidence="1">
    <location>
        <begin position="187"/>
        <end position="204"/>
    </location>
</feature>
<feature type="compositionally biased region" description="Polar residues" evidence="1">
    <location>
        <begin position="224"/>
        <end position="235"/>
    </location>
</feature>
<feature type="compositionally biased region" description="Basic and acidic residues" evidence="1">
    <location>
        <begin position="1676"/>
        <end position="1706"/>
    </location>
</feature>
<feature type="compositionally biased region" description="Polar residues" evidence="1">
    <location>
        <begin position="913"/>
        <end position="930"/>
    </location>
</feature>
<feature type="region of interest" description="Disordered" evidence="1">
    <location>
        <begin position="997"/>
        <end position="1026"/>
    </location>
</feature>
<feature type="compositionally biased region" description="Polar residues" evidence="1">
    <location>
        <begin position="1275"/>
        <end position="1289"/>
    </location>
</feature>
<proteinExistence type="predicted"/>
<feature type="region of interest" description="Disordered" evidence="1">
    <location>
        <begin position="1672"/>
        <end position="1715"/>
    </location>
</feature>